<dbReference type="InterPro" id="IPR006073">
    <property type="entry name" value="GTP-bd"/>
</dbReference>
<dbReference type="InterPro" id="IPR013344">
    <property type="entry name" value="RNR_NrdJ/NrdZ"/>
</dbReference>
<dbReference type="Gene3D" id="3.20.70.20">
    <property type="match status" value="2"/>
</dbReference>
<evidence type="ECO:0000256" key="7">
    <source>
        <dbReference type="ARBA" id="ARBA00023157"/>
    </source>
</evidence>
<evidence type="ECO:0000256" key="5">
    <source>
        <dbReference type="ARBA" id="ARBA00022741"/>
    </source>
</evidence>
<comment type="cofactor">
    <cofactor evidence="1">
        <name>adenosylcob(III)alamin</name>
        <dbReference type="ChEBI" id="CHEBI:18408"/>
    </cofactor>
</comment>
<dbReference type="SUPFAM" id="SSF52540">
    <property type="entry name" value="P-loop containing nucleoside triphosphate hydrolases"/>
    <property type="match status" value="1"/>
</dbReference>
<evidence type="ECO:0000256" key="9">
    <source>
        <dbReference type="ARBA" id="ARBA00047754"/>
    </source>
</evidence>
<evidence type="ECO:0000256" key="8">
    <source>
        <dbReference type="ARBA" id="ARBA00023285"/>
    </source>
</evidence>
<gene>
    <name evidence="13" type="ORF">LCGC14_2286200</name>
</gene>
<organism evidence="13">
    <name type="scientific">marine sediment metagenome</name>
    <dbReference type="NCBI Taxonomy" id="412755"/>
    <lineage>
        <taxon>unclassified sequences</taxon>
        <taxon>metagenomes</taxon>
        <taxon>ecological metagenomes</taxon>
    </lineage>
</organism>
<dbReference type="Pfam" id="PF01926">
    <property type="entry name" value="MMR_HSR1"/>
    <property type="match status" value="1"/>
</dbReference>
<feature type="non-terminal residue" evidence="13">
    <location>
        <position position="1"/>
    </location>
</feature>
<protein>
    <recommendedName>
        <fullName evidence="3">ribonucleoside-diphosphate reductase</fullName>
        <ecNumber evidence="3">1.17.4.1</ecNumber>
    </recommendedName>
</protein>
<dbReference type="PRINTS" id="PR01183">
    <property type="entry name" value="RIBORDTASEM1"/>
</dbReference>
<dbReference type="GO" id="GO:0031419">
    <property type="term" value="F:cobalamin binding"/>
    <property type="evidence" value="ECO:0007669"/>
    <property type="project" value="UniProtKB-KW"/>
</dbReference>
<dbReference type="AlphaFoldDB" id="A0A0F9CT35"/>
<dbReference type="PANTHER" id="PTHR43371:SF1">
    <property type="entry name" value="RIBONUCLEOSIDE-DIPHOSPHATE REDUCTASE"/>
    <property type="match status" value="1"/>
</dbReference>
<dbReference type="Gene3D" id="3.40.50.300">
    <property type="entry name" value="P-loop containing nucleotide triphosphate hydrolases"/>
    <property type="match status" value="1"/>
</dbReference>
<dbReference type="GO" id="GO:0005524">
    <property type="term" value="F:ATP binding"/>
    <property type="evidence" value="ECO:0007669"/>
    <property type="project" value="InterPro"/>
</dbReference>
<dbReference type="GO" id="GO:0004748">
    <property type="term" value="F:ribonucleoside-diphosphate reductase activity, thioredoxin disulfide as acceptor"/>
    <property type="evidence" value="ECO:0007669"/>
    <property type="project" value="UniProtKB-EC"/>
</dbReference>
<evidence type="ECO:0000259" key="10">
    <source>
        <dbReference type="Pfam" id="PF00317"/>
    </source>
</evidence>
<keyword evidence="6" id="KW-0560">Oxidoreductase</keyword>
<name>A0A0F9CT35_9ZZZZ</name>
<evidence type="ECO:0000256" key="1">
    <source>
        <dbReference type="ARBA" id="ARBA00001922"/>
    </source>
</evidence>
<dbReference type="Pfam" id="PF00317">
    <property type="entry name" value="Ribonuc_red_lgN"/>
    <property type="match status" value="1"/>
</dbReference>
<keyword evidence="5" id="KW-0547">Nucleotide-binding</keyword>
<sequence>TKEVYLDVISDRILDTKKFELTDIKLNEMLYQLIDTAGIRKTNNLIEKEGIKRSKKQFKEADINLLVLDATRKLSQDDKDLLESIDNKKTIVIWNKIDLQKPQEKLKLKNLKKRTKRLFFKMSISKNAKNVLEQRYCRPGEQPKDVYKRVADALSLGDKKFENKLRKSMTEGYFLPNSPCIRNAGKKKGMLHACFVLPIEDTMDSISKALHDMILIFKNGGGVGINFSKLRPKDAPLSSGGTSSGVVSFMKLFDTATEVVKQGGFRRGALMGVLNFEHAEIIEFIRSKIAGSLTNFNISVMVSNKFMQDVEKNNKIELKNPTNNETWQTLNAKTIFDVMCFCAWNSGDPGFLFYDRINQDNILFPKVKIKTTNPCGEVPLPPYGACCLGSINVSKLLRYNKFDFDLFEKYLEIAVRALRNNNAISHYPLPEITKTMKELDPIGVGIMGFADCLIKLGIYYDSQECLDFIDQLGLVYKTTTDKLAKTCFWKRIIAPTGTLSLLANCSSGIEPIFDIDFEKHLTVGIIRETRELYKSKYVRTAHDISPEWHIKIQAKWQEWLDGSISKTINMPNDATEEEVFEAY</sequence>
<proteinExistence type="inferred from homology"/>
<dbReference type="InterPro" id="IPR050862">
    <property type="entry name" value="RdRp_reductase_class-2"/>
</dbReference>
<evidence type="ECO:0000259" key="12">
    <source>
        <dbReference type="Pfam" id="PF02867"/>
    </source>
</evidence>
<evidence type="ECO:0000313" key="13">
    <source>
        <dbReference type="EMBL" id="KKL52364.1"/>
    </source>
</evidence>
<dbReference type="EC" id="1.17.4.1" evidence="3"/>
<comment type="caution">
    <text evidence="13">The sequence shown here is derived from an EMBL/GenBank/DDBJ whole genome shotgun (WGS) entry which is preliminary data.</text>
</comment>
<feature type="domain" description="Ribonucleotide reductase large subunit C-terminal" evidence="12">
    <location>
        <begin position="193"/>
        <end position="472"/>
    </location>
</feature>
<feature type="domain" description="G" evidence="11">
    <location>
        <begin position="14"/>
        <end position="96"/>
    </location>
</feature>
<keyword evidence="8" id="KW-0170">Cobalt</keyword>
<comment type="similarity">
    <text evidence="2">Belongs to the ribonucleoside diphosphate reductase class-2 family.</text>
</comment>
<reference evidence="13" key="1">
    <citation type="journal article" date="2015" name="Nature">
        <title>Complex archaea that bridge the gap between prokaryotes and eukaryotes.</title>
        <authorList>
            <person name="Spang A."/>
            <person name="Saw J.H."/>
            <person name="Jorgensen S.L."/>
            <person name="Zaremba-Niedzwiedzka K."/>
            <person name="Martijn J."/>
            <person name="Lind A.E."/>
            <person name="van Eijk R."/>
            <person name="Schleper C."/>
            <person name="Guy L."/>
            <person name="Ettema T.J."/>
        </authorList>
    </citation>
    <scope>NUCLEOTIDE SEQUENCE</scope>
</reference>
<feature type="non-terminal residue" evidence="13">
    <location>
        <position position="583"/>
    </location>
</feature>
<dbReference type="EMBL" id="LAZR01031920">
    <property type="protein sequence ID" value="KKL52364.1"/>
    <property type="molecule type" value="Genomic_DNA"/>
</dbReference>
<feature type="domain" description="Ribonucleotide reductase large subunit C-terminal" evidence="12">
    <location>
        <begin position="534"/>
        <end position="582"/>
    </location>
</feature>
<dbReference type="InterPro" id="IPR000788">
    <property type="entry name" value="RNR_lg_C"/>
</dbReference>
<accession>A0A0F9CT35</accession>
<evidence type="ECO:0000256" key="3">
    <source>
        <dbReference type="ARBA" id="ARBA00012274"/>
    </source>
</evidence>
<dbReference type="GO" id="GO:0009263">
    <property type="term" value="P:deoxyribonucleotide biosynthetic process"/>
    <property type="evidence" value="ECO:0007669"/>
    <property type="project" value="InterPro"/>
</dbReference>
<evidence type="ECO:0000256" key="2">
    <source>
        <dbReference type="ARBA" id="ARBA00007405"/>
    </source>
</evidence>
<keyword evidence="7" id="KW-1015">Disulfide bond</keyword>
<dbReference type="InterPro" id="IPR013509">
    <property type="entry name" value="RNR_lsu_N"/>
</dbReference>
<dbReference type="InterPro" id="IPR027417">
    <property type="entry name" value="P-loop_NTPase"/>
</dbReference>
<comment type="catalytic activity">
    <reaction evidence="9">
        <text>a 2'-deoxyribonucleoside 5'-diphosphate + [thioredoxin]-disulfide + H2O = a ribonucleoside 5'-diphosphate + [thioredoxin]-dithiol</text>
        <dbReference type="Rhea" id="RHEA:23252"/>
        <dbReference type="Rhea" id="RHEA-COMP:10698"/>
        <dbReference type="Rhea" id="RHEA-COMP:10700"/>
        <dbReference type="ChEBI" id="CHEBI:15377"/>
        <dbReference type="ChEBI" id="CHEBI:29950"/>
        <dbReference type="ChEBI" id="CHEBI:50058"/>
        <dbReference type="ChEBI" id="CHEBI:57930"/>
        <dbReference type="ChEBI" id="CHEBI:73316"/>
        <dbReference type="EC" id="1.17.4.1"/>
    </reaction>
</comment>
<evidence type="ECO:0000256" key="6">
    <source>
        <dbReference type="ARBA" id="ARBA00023002"/>
    </source>
</evidence>
<dbReference type="SUPFAM" id="SSF51998">
    <property type="entry name" value="PFL-like glycyl radical enzymes"/>
    <property type="match status" value="1"/>
</dbReference>
<dbReference type="CDD" id="cd02888">
    <property type="entry name" value="RNR_II_dimer"/>
    <property type="match status" value="1"/>
</dbReference>
<evidence type="ECO:0000259" key="11">
    <source>
        <dbReference type="Pfam" id="PF01926"/>
    </source>
</evidence>
<dbReference type="GO" id="GO:0005525">
    <property type="term" value="F:GTP binding"/>
    <property type="evidence" value="ECO:0007669"/>
    <property type="project" value="InterPro"/>
</dbReference>
<evidence type="ECO:0000256" key="4">
    <source>
        <dbReference type="ARBA" id="ARBA00022628"/>
    </source>
</evidence>
<dbReference type="PANTHER" id="PTHR43371">
    <property type="entry name" value="VITAMIN B12-DEPENDENT RIBONUCLEOTIDE REDUCTASE"/>
    <property type="match status" value="1"/>
</dbReference>
<feature type="domain" description="Ribonucleotide reductase large subunit N-terminal" evidence="10">
    <location>
        <begin position="124"/>
        <end position="189"/>
    </location>
</feature>
<keyword evidence="4" id="KW-0846">Cobalamin</keyword>
<dbReference type="Pfam" id="PF02867">
    <property type="entry name" value="Ribonuc_red_lgC"/>
    <property type="match status" value="2"/>
</dbReference>